<protein>
    <recommendedName>
        <fullName evidence="10">Tol-Pal system protein TolR</fullName>
    </recommendedName>
</protein>
<evidence type="ECO:0000256" key="10">
    <source>
        <dbReference type="HAMAP-Rule" id="MF_02203"/>
    </source>
</evidence>
<dbReference type="PANTHER" id="PTHR30558">
    <property type="entry name" value="EXBD MEMBRANE COMPONENT OF PMF-DRIVEN MACROMOLECULE IMPORT SYSTEM"/>
    <property type="match status" value="1"/>
</dbReference>
<dbReference type="EMBL" id="NRSH01000184">
    <property type="protein sequence ID" value="MBK1727583.1"/>
    <property type="molecule type" value="Genomic_DNA"/>
</dbReference>
<dbReference type="HAMAP" id="MF_02203">
    <property type="entry name" value="TolR"/>
    <property type="match status" value="1"/>
</dbReference>
<keyword evidence="9 10" id="KW-0131">Cell cycle</keyword>
<evidence type="ECO:0000256" key="3">
    <source>
        <dbReference type="ARBA" id="ARBA00022475"/>
    </source>
</evidence>
<evidence type="ECO:0000256" key="6">
    <source>
        <dbReference type="ARBA" id="ARBA00022692"/>
    </source>
</evidence>
<gene>
    <name evidence="10 11" type="primary">tolR</name>
    <name evidence="11" type="ORF">CKO13_11285</name>
</gene>
<dbReference type="Pfam" id="PF02472">
    <property type="entry name" value="ExbD"/>
    <property type="match status" value="1"/>
</dbReference>
<proteinExistence type="inferred from homology"/>
<evidence type="ECO:0000256" key="2">
    <source>
        <dbReference type="ARBA" id="ARBA00005811"/>
    </source>
</evidence>
<comment type="function">
    <text evidence="10">Part of the Tol-Pal system, which plays a role in outer membrane invagination during cell division and is important for maintaining outer membrane integrity.</text>
</comment>
<name>A0ABS1E7S6_9GAMM</name>
<dbReference type="PANTHER" id="PTHR30558:SF7">
    <property type="entry name" value="TOL-PAL SYSTEM PROTEIN TOLR"/>
    <property type="match status" value="1"/>
</dbReference>
<comment type="similarity">
    <text evidence="2 10">Belongs to the ExbD/TolR family.</text>
</comment>
<dbReference type="InterPro" id="IPR014168">
    <property type="entry name" value="Tol-Pal_TolR"/>
</dbReference>
<accession>A0ABS1E7S6</accession>
<keyword evidence="7 10" id="KW-1133">Transmembrane helix</keyword>
<evidence type="ECO:0000313" key="11">
    <source>
        <dbReference type="EMBL" id="MBK1727583.1"/>
    </source>
</evidence>
<keyword evidence="6 10" id="KW-0812">Transmembrane</keyword>
<evidence type="ECO:0000256" key="8">
    <source>
        <dbReference type="ARBA" id="ARBA00023136"/>
    </source>
</evidence>
<dbReference type="Gene3D" id="3.30.420.270">
    <property type="match status" value="1"/>
</dbReference>
<feature type="transmembrane region" description="Helical" evidence="10">
    <location>
        <begin position="6"/>
        <end position="28"/>
    </location>
</feature>
<dbReference type="Proteomes" id="UP000738126">
    <property type="component" value="Unassembled WGS sequence"/>
</dbReference>
<evidence type="ECO:0000256" key="4">
    <source>
        <dbReference type="ARBA" id="ARBA00022519"/>
    </source>
</evidence>
<reference evidence="11 12" key="1">
    <citation type="journal article" date="2020" name="Microorganisms">
        <title>Osmotic Adaptation and Compatible Solute Biosynthesis of Phototrophic Bacteria as Revealed from Genome Analyses.</title>
        <authorList>
            <person name="Imhoff J.F."/>
            <person name="Rahn T."/>
            <person name="Kunzel S."/>
            <person name="Keller A."/>
            <person name="Neulinger S.C."/>
        </authorList>
    </citation>
    <scope>NUCLEOTIDE SEQUENCE [LARGE SCALE GENOMIC DNA]</scope>
    <source>
        <strain evidence="11 12">DSM 15116</strain>
    </source>
</reference>
<comment type="subunit">
    <text evidence="10">The Tol-Pal system is composed of five core proteins: the inner membrane proteins TolA, TolQ and TolR, the periplasmic protein TolB and the outer membrane protein Pal. They form a network linking the inner and outer membranes and the peptidoglycan layer.</text>
</comment>
<dbReference type="InterPro" id="IPR003400">
    <property type="entry name" value="ExbD"/>
</dbReference>
<dbReference type="NCBIfam" id="TIGR02801">
    <property type="entry name" value="tolR"/>
    <property type="match status" value="1"/>
</dbReference>
<evidence type="ECO:0000313" key="12">
    <source>
        <dbReference type="Proteomes" id="UP000738126"/>
    </source>
</evidence>
<keyword evidence="12" id="KW-1185">Reference proteome</keyword>
<keyword evidence="5 10" id="KW-0132">Cell division</keyword>
<evidence type="ECO:0000256" key="9">
    <source>
        <dbReference type="ARBA" id="ARBA00023306"/>
    </source>
</evidence>
<sequence length="133" mass="14630">MAEINVVPYIDVMLVLLVIFMVTAPLLYHGVELDLPETRSEPLDEEQQEPVIVSIDADGRLYLNIAEEPEAALGREALLERIRAVMRQSPQRRVLVRGDRRVPYGEVVALMAQLQGAGVPSLGLMSRPAAGEG</sequence>
<comment type="caution">
    <text evidence="11">The sequence shown here is derived from an EMBL/GenBank/DDBJ whole genome shotgun (WGS) entry which is preliminary data.</text>
</comment>
<keyword evidence="3 10" id="KW-1003">Cell membrane</keyword>
<comment type="subcellular location">
    <subcellularLocation>
        <location evidence="10">Cell inner membrane</location>
        <topology evidence="10">Single-pass membrane protein</topology>
    </subcellularLocation>
    <subcellularLocation>
        <location evidence="1">Cell membrane</location>
        <topology evidence="1">Single-pass membrane protein</topology>
    </subcellularLocation>
</comment>
<organism evidence="11 12">
    <name type="scientific">Halorhodospira neutriphila</name>
    <dbReference type="NCBI Taxonomy" id="168379"/>
    <lineage>
        <taxon>Bacteria</taxon>
        <taxon>Pseudomonadati</taxon>
        <taxon>Pseudomonadota</taxon>
        <taxon>Gammaproteobacteria</taxon>
        <taxon>Chromatiales</taxon>
        <taxon>Ectothiorhodospiraceae</taxon>
        <taxon>Halorhodospira</taxon>
    </lineage>
</organism>
<evidence type="ECO:0000256" key="5">
    <source>
        <dbReference type="ARBA" id="ARBA00022618"/>
    </source>
</evidence>
<keyword evidence="8 10" id="KW-0472">Membrane</keyword>
<keyword evidence="4 10" id="KW-0997">Cell inner membrane</keyword>
<evidence type="ECO:0000256" key="1">
    <source>
        <dbReference type="ARBA" id="ARBA00004162"/>
    </source>
</evidence>
<evidence type="ECO:0000256" key="7">
    <source>
        <dbReference type="ARBA" id="ARBA00022989"/>
    </source>
</evidence>